<evidence type="ECO:0000256" key="2">
    <source>
        <dbReference type="SAM" id="SignalP"/>
    </source>
</evidence>
<feature type="region of interest" description="Disordered" evidence="1">
    <location>
        <begin position="48"/>
        <end position="67"/>
    </location>
</feature>
<accession>A0ABZ3E9D8</accession>
<organism evidence="3 4">
    <name type="scientific">Marinobacter alkaliphilus</name>
    <dbReference type="NCBI Taxonomy" id="254719"/>
    <lineage>
        <taxon>Bacteria</taxon>
        <taxon>Pseudomonadati</taxon>
        <taxon>Pseudomonadota</taxon>
        <taxon>Gammaproteobacteria</taxon>
        <taxon>Pseudomonadales</taxon>
        <taxon>Marinobacteraceae</taxon>
        <taxon>Marinobacter</taxon>
    </lineage>
</organism>
<dbReference type="RefSeq" id="WP_342632786.1">
    <property type="nucleotide sequence ID" value="NZ_CP152382.1"/>
</dbReference>
<evidence type="ECO:0008006" key="5">
    <source>
        <dbReference type="Google" id="ProtNLM"/>
    </source>
</evidence>
<dbReference type="Proteomes" id="UP001445268">
    <property type="component" value="Plasmid unnamed2"/>
</dbReference>
<keyword evidence="3" id="KW-0614">Plasmid</keyword>
<proteinExistence type="predicted"/>
<geneLocation type="plasmid" evidence="3 4">
    <name>unnamed2</name>
</geneLocation>
<evidence type="ECO:0000313" key="3">
    <source>
        <dbReference type="EMBL" id="XAF56238.1"/>
    </source>
</evidence>
<dbReference type="PROSITE" id="PS51257">
    <property type="entry name" value="PROKAR_LIPOPROTEIN"/>
    <property type="match status" value="1"/>
</dbReference>
<protein>
    <recommendedName>
        <fullName evidence="5">Lipoprotein</fullName>
    </recommendedName>
</protein>
<keyword evidence="4" id="KW-1185">Reference proteome</keyword>
<dbReference type="EMBL" id="CP152382">
    <property type="protein sequence ID" value="XAF56238.1"/>
    <property type="molecule type" value="Genomic_DNA"/>
</dbReference>
<sequence length="501" mass="54012">MKGLTIKRLLVAMGSSVALAGCISDSESTDGVQVQDPGNGGGIVIVVPGDDEGTGTQPPGNSGGGDLDLDVGEPVEQLQVYTSAVMGGGSIQTCTASGANIQVHNADGELVQTLRTDINGVVSLADIAPENYLTLTATSSVSTGARQTQAISIQRGLIDDSYRVSLPVFAGGKTNCEEDDGAGYEMPPVFTLIADDADEVDVVSVRPLLDVYMGLHGRFDLEANAPARDLLVMGYNYDDFGDQILERYSYERGVQGVEGGEVRVSMDSQPESLVKPAESDLVRMESFWLHPETWYSHSIEALSADNAATATGVKTVNKGEGALQVRRQFESGNATMLSVENYPNFGFPVPQVTEEVGVILSPMLLGRTVYFDLVMPGQPIYEMSYERRNAGTLMDDGNDPISHKVYTKDVDGEFTFPDLGEELESTTFERLDMTLATGPNEDQALWLKSRYTSLITLRPTDEAINRYLGDGVTTVAEAQRKIYEGFEANRVLHSWTGPSAR</sequence>
<reference evidence="3 4" key="1">
    <citation type="submission" date="2024-04" db="EMBL/GenBank/DDBJ databases">
        <title>Marinobacter sp. SBY-1.</title>
        <authorList>
            <person name="Pan C."/>
        </authorList>
    </citation>
    <scope>NUCLEOTIDE SEQUENCE [LARGE SCALE GENOMIC DNA]</scope>
    <source>
        <strain evidence="3 4">SBY-1</strain>
        <plasmid evidence="3 4">unnamed2</plasmid>
    </source>
</reference>
<evidence type="ECO:0000256" key="1">
    <source>
        <dbReference type="SAM" id="MobiDB-lite"/>
    </source>
</evidence>
<feature type="chain" id="PRO_5045467811" description="Lipoprotein" evidence="2">
    <location>
        <begin position="21"/>
        <end position="501"/>
    </location>
</feature>
<feature type="signal peptide" evidence="2">
    <location>
        <begin position="1"/>
        <end position="20"/>
    </location>
</feature>
<gene>
    <name evidence="3" type="ORF">AAGT77_20165</name>
</gene>
<keyword evidence="2" id="KW-0732">Signal</keyword>
<evidence type="ECO:0000313" key="4">
    <source>
        <dbReference type="Proteomes" id="UP001445268"/>
    </source>
</evidence>
<name>A0ABZ3E9D8_9GAMM</name>